<proteinExistence type="predicted"/>
<feature type="domain" description="HTH lacI-type" evidence="4">
    <location>
        <begin position="6"/>
        <end position="62"/>
    </location>
</feature>
<dbReference type="GO" id="GO:0003700">
    <property type="term" value="F:DNA-binding transcription factor activity"/>
    <property type="evidence" value="ECO:0007669"/>
    <property type="project" value="TreeGrafter"/>
</dbReference>
<dbReference type="RefSeq" id="WP_195172245.1">
    <property type="nucleotide sequence ID" value="NZ_CP062983.1"/>
</dbReference>
<name>A0A7S8IG09_9CHLR</name>
<dbReference type="Gene3D" id="1.10.260.40">
    <property type="entry name" value="lambda repressor-like DNA-binding domains"/>
    <property type="match status" value="1"/>
</dbReference>
<dbReference type="CDD" id="cd06267">
    <property type="entry name" value="PBP1_LacI_sugar_binding-like"/>
    <property type="match status" value="1"/>
</dbReference>
<dbReference type="AlphaFoldDB" id="A0A7S8IG09"/>
<reference evidence="5 6" key="1">
    <citation type="submission" date="2020-02" db="EMBL/GenBank/DDBJ databases">
        <authorList>
            <person name="Zheng R.K."/>
            <person name="Sun C.M."/>
        </authorList>
    </citation>
    <scope>NUCLEOTIDE SEQUENCE [LARGE SCALE GENOMIC DNA]</scope>
    <source>
        <strain evidence="6">rifampicinis</strain>
    </source>
</reference>
<evidence type="ECO:0000313" key="5">
    <source>
        <dbReference type="EMBL" id="QPC84181.1"/>
    </source>
</evidence>
<dbReference type="Proteomes" id="UP000594468">
    <property type="component" value="Chromosome"/>
</dbReference>
<dbReference type="Pfam" id="PF00356">
    <property type="entry name" value="LacI"/>
    <property type="match status" value="1"/>
</dbReference>
<accession>A0A7S8IG09</accession>
<gene>
    <name evidence="5" type="ORF">G4Y79_07360</name>
</gene>
<dbReference type="GO" id="GO:0000976">
    <property type="term" value="F:transcription cis-regulatory region binding"/>
    <property type="evidence" value="ECO:0007669"/>
    <property type="project" value="TreeGrafter"/>
</dbReference>
<dbReference type="InterPro" id="IPR000843">
    <property type="entry name" value="HTH_LacI"/>
</dbReference>
<dbReference type="Gene3D" id="3.40.50.2300">
    <property type="match status" value="2"/>
</dbReference>
<dbReference type="PANTHER" id="PTHR30146:SF109">
    <property type="entry name" value="HTH-TYPE TRANSCRIPTIONAL REGULATOR GALS"/>
    <property type="match status" value="1"/>
</dbReference>
<dbReference type="InterPro" id="IPR028082">
    <property type="entry name" value="Peripla_BP_I"/>
</dbReference>
<evidence type="ECO:0000256" key="2">
    <source>
        <dbReference type="ARBA" id="ARBA00023125"/>
    </source>
</evidence>
<keyword evidence="1" id="KW-0805">Transcription regulation</keyword>
<evidence type="ECO:0000259" key="4">
    <source>
        <dbReference type="PROSITE" id="PS50932"/>
    </source>
</evidence>
<evidence type="ECO:0000256" key="1">
    <source>
        <dbReference type="ARBA" id="ARBA00023015"/>
    </source>
</evidence>
<dbReference type="SUPFAM" id="SSF47413">
    <property type="entry name" value="lambda repressor-like DNA-binding domains"/>
    <property type="match status" value="1"/>
</dbReference>
<dbReference type="PANTHER" id="PTHR30146">
    <property type="entry name" value="LACI-RELATED TRANSCRIPTIONAL REPRESSOR"/>
    <property type="match status" value="1"/>
</dbReference>
<evidence type="ECO:0000313" key="6">
    <source>
        <dbReference type="Proteomes" id="UP000594468"/>
    </source>
</evidence>
<protein>
    <submittedName>
        <fullName evidence="5">LacI family DNA-binding transcriptional regulator</fullName>
    </submittedName>
</protein>
<dbReference type="SUPFAM" id="SSF53822">
    <property type="entry name" value="Periplasmic binding protein-like I"/>
    <property type="match status" value="1"/>
</dbReference>
<dbReference type="EMBL" id="CP062983">
    <property type="protein sequence ID" value="QPC84181.1"/>
    <property type="molecule type" value="Genomic_DNA"/>
</dbReference>
<dbReference type="InterPro" id="IPR046335">
    <property type="entry name" value="LacI/GalR-like_sensor"/>
</dbReference>
<sequence length="349" mass="37514">MTKRRVTSKMVAERAGVSQTTVSFVLNNVQEANISEETAARVLRAAEELGYVRDSAARMLARGVSDNIGLVLTQPHEQVLLDVYVASLLTGIMQIMRPAGLRVIVELTDGINVKETSNSLVRGRAAAGLIIAAYHPSPEDVRTMRALAQDGYPIVSLTNLDPLVPSVTAAGLSGVHQVMTHLIEMGHKRIGAISYAPEDHAFGARKRLQTYVDVLQENGLHFDPSLIAYANYNAASGYAAAEKLLDLSQPPTAIFGLNDVVAFGAMAAIEERGLRIPQDVAVVGFDDIQLARYATPALTSVHGSDIERGRIAAEILLSLVRGQVPEALHVELPTRLIVRDSSNYPAHGA</sequence>
<dbReference type="PROSITE" id="PS50932">
    <property type="entry name" value="HTH_LACI_2"/>
    <property type="match status" value="1"/>
</dbReference>
<dbReference type="InterPro" id="IPR010982">
    <property type="entry name" value="Lambda_DNA-bd_dom_sf"/>
</dbReference>
<dbReference type="SMART" id="SM00354">
    <property type="entry name" value="HTH_LACI"/>
    <property type="match status" value="1"/>
</dbReference>
<dbReference type="KEGG" id="pmet:G4Y79_07360"/>
<dbReference type="Pfam" id="PF13377">
    <property type="entry name" value="Peripla_BP_3"/>
    <property type="match status" value="1"/>
</dbReference>
<organism evidence="5 6">
    <name type="scientific">Phototrophicus methaneseepsis</name>
    <dbReference type="NCBI Taxonomy" id="2710758"/>
    <lineage>
        <taxon>Bacteria</taxon>
        <taxon>Bacillati</taxon>
        <taxon>Chloroflexota</taxon>
        <taxon>Candidatus Thermofontia</taxon>
        <taxon>Phototrophicales</taxon>
        <taxon>Phototrophicaceae</taxon>
        <taxon>Phototrophicus</taxon>
    </lineage>
</organism>
<keyword evidence="2 5" id="KW-0238">DNA-binding</keyword>
<evidence type="ECO:0000256" key="3">
    <source>
        <dbReference type="ARBA" id="ARBA00023163"/>
    </source>
</evidence>
<keyword evidence="6" id="KW-1185">Reference proteome</keyword>
<keyword evidence="3" id="KW-0804">Transcription</keyword>
<dbReference type="CDD" id="cd01392">
    <property type="entry name" value="HTH_LacI"/>
    <property type="match status" value="1"/>
</dbReference>